<sequence length="112" mass="12250">MINERDDVRWVLVSAPFEGDSGVGYLVGHDGVTAIKIAKRHGPMDWIPYIEVWQGEHLYAECAQHQCVVVEFKKPLAQAMSAGTAETERLSPQDASAVHDSECAQPSGGDQQ</sequence>
<organism evidence="2 3">
    <name type="scientific">Tardibacter chloracetimidivorans</name>
    <dbReference type="NCBI Taxonomy" id="1921510"/>
    <lineage>
        <taxon>Bacteria</taxon>
        <taxon>Pseudomonadati</taxon>
        <taxon>Pseudomonadota</taxon>
        <taxon>Alphaproteobacteria</taxon>
        <taxon>Sphingomonadales</taxon>
        <taxon>Sphingomonadaceae</taxon>
        <taxon>Tardibacter</taxon>
    </lineage>
</organism>
<dbReference type="EMBL" id="CP018221">
    <property type="protein sequence ID" value="API57983.1"/>
    <property type="molecule type" value="Genomic_DNA"/>
</dbReference>
<dbReference type="RefSeq" id="WP_072595559.1">
    <property type="nucleotide sequence ID" value="NZ_CP018221.1"/>
</dbReference>
<dbReference type="KEGG" id="sphj:BSL82_00575"/>
<dbReference type="STRING" id="1921510.BSL82_00575"/>
<gene>
    <name evidence="2" type="ORF">BSL82_00575</name>
</gene>
<accession>A0A1L3ZQT9</accession>
<protein>
    <submittedName>
        <fullName evidence="2">Uncharacterized protein</fullName>
    </submittedName>
</protein>
<reference evidence="3" key="1">
    <citation type="submission" date="2016-11" db="EMBL/GenBank/DDBJ databases">
        <title>Complete Genome Sequence of alachlor-degrading Sphingomonas sp. strain JJ-A5.</title>
        <authorList>
            <person name="Lee H."/>
            <person name="Ka J.-O."/>
        </authorList>
    </citation>
    <scope>NUCLEOTIDE SEQUENCE [LARGE SCALE GENOMIC DNA]</scope>
    <source>
        <strain evidence="3">JJ-A5</strain>
    </source>
</reference>
<evidence type="ECO:0000256" key="1">
    <source>
        <dbReference type="SAM" id="MobiDB-lite"/>
    </source>
</evidence>
<name>A0A1L3ZQT9_9SPHN</name>
<evidence type="ECO:0000313" key="2">
    <source>
        <dbReference type="EMBL" id="API57983.1"/>
    </source>
</evidence>
<feature type="region of interest" description="Disordered" evidence="1">
    <location>
        <begin position="81"/>
        <end position="112"/>
    </location>
</feature>
<keyword evidence="3" id="KW-1185">Reference proteome</keyword>
<dbReference type="AlphaFoldDB" id="A0A1L3ZQT9"/>
<evidence type="ECO:0000313" key="3">
    <source>
        <dbReference type="Proteomes" id="UP000182063"/>
    </source>
</evidence>
<feature type="compositionally biased region" description="Basic and acidic residues" evidence="1">
    <location>
        <begin position="86"/>
        <end position="102"/>
    </location>
</feature>
<dbReference type="OrthoDB" id="7595829at2"/>
<dbReference type="Proteomes" id="UP000182063">
    <property type="component" value="Chromosome"/>
</dbReference>
<proteinExistence type="predicted"/>